<dbReference type="AlphaFoldDB" id="A0AAV6VZ32"/>
<reference evidence="1 2" key="1">
    <citation type="journal article" date="2022" name="Nat. Ecol. Evol.">
        <title>A masculinizing supergene underlies an exaggerated male reproductive morph in a spider.</title>
        <authorList>
            <person name="Hendrickx F."/>
            <person name="De Corte Z."/>
            <person name="Sonet G."/>
            <person name="Van Belleghem S.M."/>
            <person name="Kostlbacher S."/>
            <person name="Vangestel C."/>
        </authorList>
    </citation>
    <scope>NUCLEOTIDE SEQUENCE [LARGE SCALE GENOMIC DNA]</scope>
    <source>
        <strain evidence="1">W744_W776</strain>
    </source>
</reference>
<evidence type="ECO:0000313" key="1">
    <source>
        <dbReference type="EMBL" id="KAG8201885.1"/>
    </source>
</evidence>
<accession>A0AAV6VZ32</accession>
<keyword evidence="2" id="KW-1185">Reference proteome</keyword>
<comment type="caution">
    <text evidence="1">The sequence shown here is derived from an EMBL/GenBank/DDBJ whole genome shotgun (WGS) entry which is preliminary data.</text>
</comment>
<proteinExistence type="predicted"/>
<dbReference type="EMBL" id="JAFNEN010000002">
    <property type="protein sequence ID" value="KAG8201885.1"/>
    <property type="molecule type" value="Genomic_DNA"/>
</dbReference>
<name>A0AAV6VZ32_9ARAC</name>
<protein>
    <submittedName>
        <fullName evidence="1">Uncharacterized protein</fullName>
    </submittedName>
</protein>
<evidence type="ECO:0000313" key="2">
    <source>
        <dbReference type="Proteomes" id="UP000827092"/>
    </source>
</evidence>
<dbReference type="Proteomes" id="UP000827092">
    <property type="component" value="Unassembled WGS sequence"/>
</dbReference>
<gene>
    <name evidence="1" type="ORF">JTE90_027364</name>
</gene>
<organism evidence="1 2">
    <name type="scientific">Oedothorax gibbosus</name>
    <dbReference type="NCBI Taxonomy" id="931172"/>
    <lineage>
        <taxon>Eukaryota</taxon>
        <taxon>Metazoa</taxon>
        <taxon>Ecdysozoa</taxon>
        <taxon>Arthropoda</taxon>
        <taxon>Chelicerata</taxon>
        <taxon>Arachnida</taxon>
        <taxon>Araneae</taxon>
        <taxon>Araneomorphae</taxon>
        <taxon>Entelegynae</taxon>
        <taxon>Araneoidea</taxon>
        <taxon>Linyphiidae</taxon>
        <taxon>Erigoninae</taxon>
        <taxon>Oedothorax</taxon>
    </lineage>
</organism>
<sequence>MEEFVSCALPNIGSEKVEELAKKLEEIGVLSFEDLKYVEEKDITDVLPPIQLKFFLDQFEDNASVTNECIKFDEKPDKEWAKYFKVPFDSFPKEIQEAAEKGQQPSKMIINDMVRTVVTHICNVDDTPGRKNLRITSSKIIDKFLNVFQDRFGDQIIGDGLTTLMKKLELLG</sequence>